<dbReference type="InterPro" id="IPR031795">
    <property type="entry name" value="Zf-HC3"/>
</dbReference>
<keyword evidence="2" id="KW-1185">Reference proteome</keyword>
<dbReference type="Proteomes" id="UP001597018">
    <property type="component" value="Unassembled WGS sequence"/>
</dbReference>
<sequence length="71" mass="7588">MPHPFHWVPAEGARHATCDVRPCGCRFPVGTRVTTLCGAQVVADDGDLAWLWGTCPACNAVARRLAGVDRA</sequence>
<gene>
    <name evidence="1" type="ORF">ACFQ16_12535</name>
</gene>
<reference evidence="2" key="1">
    <citation type="journal article" date="2019" name="Int. J. Syst. Evol. Microbiol.">
        <title>The Global Catalogue of Microorganisms (GCM) 10K type strain sequencing project: providing services to taxonomists for standard genome sequencing and annotation.</title>
        <authorList>
            <consortium name="The Broad Institute Genomics Platform"/>
            <consortium name="The Broad Institute Genome Sequencing Center for Infectious Disease"/>
            <person name="Wu L."/>
            <person name="Ma J."/>
        </authorList>
    </citation>
    <scope>NUCLEOTIDE SEQUENCE [LARGE SCALE GENOMIC DNA]</scope>
    <source>
        <strain evidence="2">CCUG 56401</strain>
    </source>
</reference>
<dbReference type="Gene3D" id="2.30.30.990">
    <property type="entry name" value="Malonyl-[acyl-carrier protein] O-methyltransferase, zinc-finger motif"/>
    <property type="match status" value="1"/>
</dbReference>
<dbReference type="Pfam" id="PF16827">
    <property type="entry name" value="zf-HC3"/>
    <property type="match status" value="1"/>
</dbReference>
<name>A0ABW3FS67_9PSEU</name>
<evidence type="ECO:0000313" key="2">
    <source>
        <dbReference type="Proteomes" id="UP001597018"/>
    </source>
</evidence>
<dbReference type="RefSeq" id="WP_263248193.1">
    <property type="nucleotide sequence ID" value="NZ_BAABLT010000005.1"/>
</dbReference>
<proteinExistence type="predicted"/>
<protein>
    <submittedName>
        <fullName evidence="1">Zinc finger protein</fullName>
    </submittedName>
</protein>
<dbReference type="EMBL" id="JBHTIW010000007">
    <property type="protein sequence ID" value="MFD0920572.1"/>
    <property type="molecule type" value="Genomic_DNA"/>
</dbReference>
<accession>A0ABW3FS67</accession>
<organism evidence="1 2">
    <name type="scientific">Saccharopolyspora rosea</name>
    <dbReference type="NCBI Taxonomy" id="524884"/>
    <lineage>
        <taxon>Bacteria</taxon>
        <taxon>Bacillati</taxon>
        <taxon>Actinomycetota</taxon>
        <taxon>Actinomycetes</taxon>
        <taxon>Pseudonocardiales</taxon>
        <taxon>Pseudonocardiaceae</taxon>
        <taxon>Saccharopolyspora</taxon>
    </lineage>
</organism>
<comment type="caution">
    <text evidence="1">The sequence shown here is derived from an EMBL/GenBank/DDBJ whole genome shotgun (WGS) entry which is preliminary data.</text>
</comment>
<evidence type="ECO:0000313" key="1">
    <source>
        <dbReference type="EMBL" id="MFD0920572.1"/>
    </source>
</evidence>